<comment type="caution">
    <text evidence="1">The sequence shown here is derived from an EMBL/GenBank/DDBJ whole genome shotgun (WGS) entry which is preliminary data.</text>
</comment>
<name>A0ACB9L2P5_9MYRT</name>
<accession>A0ACB9L2P5</accession>
<gene>
    <name evidence="1" type="ORF">MLD38_039402</name>
</gene>
<sequence length="362" mass="41804">MPADDFPTPSDTMITQVDLHLPQPDILILTSAGTRIPAHTGVLASVSPVLDRLIFRRSLQKLVPILGVPCEAVLAFVKFIYSSGCSEEHMEKYVIHLLTLGHVYMIPDLKRRCIEELAPSLTAENVIDVLQLSRLCNAPDLYLRCMKLVHRCMDEVEGSEGWRFLQLHDPWLELEILRFIDEEESRKTRSRRHREEQHIYLQLCEAMECLEHMCTLGCMTVGPKEEEHPTTTTGEDRKKQCSSYATCQGMHHLIRHFVNCARRSKGGCIGCKRMGQLLRLHSEICDQSGSCKIPLCRQFKWKAKVERRKDEVQWKMLGRKVLSAKATYFLSNNIRPLPRECIYRMEPEKVNEELFSYAMCKE</sequence>
<organism evidence="1 2">
    <name type="scientific">Melastoma candidum</name>
    <dbReference type="NCBI Taxonomy" id="119954"/>
    <lineage>
        <taxon>Eukaryota</taxon>
        <taxon>Viridiplantae</taxon>
        <taxon>Streptophyta</taxon>
        <taxon>Embryophyta</taxon>
        <taxon>Tracheophyta</taxon>
        <taxon>Spermatophyta</taxon>
        <taxon>Magnoliopsida</taxon>
        <taxon>eudicotyledons</taxon>
        <taxon>Gunneridae</taxon>
        <taxon>Pentapetalae</taxon>
        <taxon>rosids</taxon>
        <taxon>malvids</taxon>
        <taxon>Myrtales</taxon>
        <taxon>Melastomataceae</taxon>
        <taxon>Melastomatoideae</taxon>
        <taxon>Melastomateae</taxon>
        <taxon>Melastoma</taxon>
    </lineage>
</organism>
<evidence type="ECO:0000313" key="2">
    <source>
        <dbReference type="Proteomes" id="UP001057402"/>
    </source>
</evidence>
<dbReference type="EMBL" id="CM042891">
    <property type="protein sequence ID" value="KAI4303810.1"/>
    <property type="molecule type" value="Genomic_DNA"/>
</dbReference>
<dbReference type="Proteomes" id="UP001057402">
    <property type="component" value="Chromosome 12"/>
</dbReference>
<protein>
    <submittedName>
        <fullName evidence="1">Uncharacterized protein</fullName>
    </submittedName>
</protein>
<proteinExistence type="predicted"/>
<keyword evidence="2" id="KW-1185">Reference proteome</keyword>
<reference evidence="2" key="1">
    <citation type="journal article" date="2023" name="Front. Plant Sci.">
        <title>Chromosomal-level genome assembly of Melastoma candidum provides insights into trichome evolution.</title>
        <authorList>
            <person name="Zhong Y."/>
            <person name="Wu W."/>
            <person name="Sun C."/>
            <person name="Zou P."/>
            <person name="Liu Y."/>
            <person name="Dai S."/>
            <person name="Zhou R."/>
        </authorList>
    </citation>
    <scope>NUCLEOTIDE SEQUENCE [LARGE SCALE GENOMIC DNA]</scope>
</reference>
<evidence type="ECO:0000313" key="1">
    <source>
        <dbReference type="EMBL" id="KAI4303810.1"/>
    </source>
</evidence>